<feature type="coiled-coil region" evidence="1">
    <location>
        <begin position="1"/>
        <end position="28"/>
    </location>
</feature>
<feature type="domain" description="DUF559" evidence="2">
    <location>
        <begin position="12"/>
        <end position="117"/>
    </location>
</feature>
<gene>
    <name evidence="3" type="ORF">BLX24_05395</name>
</gene>
<dbReference type="EMBL" id="MORL01000002">
    <property type="protein sequence ID" value="OIN60267.1"/>
    <property type="molecule type" value="Genomic_DNA"/>
</dbReference>
<dbReference type="Gene3D" id="3.40.960.10">
    <property type="entry name" value="VSR Endonuclease"/>
    <property type="match status" value="1"/>
</dbReference>
<evidence type="ECO:0000256" key="1">
    <source>
        <dbReference type="SAM" id="Coils"/>
    </source>
</evidence>
<dbReference type="PANTHER" id="PTHR38590:SF1">
    <property type="entry name" value="BLL0828 PROTEIN"/>
    <property type="match status" value="1"/>
</dbReference>
<dbReference type="OrthoDB" id="9798754at2"/>
<evidence type="ECO:0000259" key="2">
    <source>
        <dbReference type="Pfam" id="PF04480"/>
    </source>
</evidence>
<keyword evidence="1" id="KW-0175">Coiled coil</keyword>
<protein>
    <recommendedName>
        <fullName evidence="2">DUF559 domain-containing protein</fullName>
    </recommendedName>
</protein>
<proteinExistence type="predicted"/>
<evidence type="ECO:0000313" key="4">
    <source>
        <dbReference type="Proteomes" id="UP000181790"/>
    </source>
</evidence>
<dbReference type="SUPFAM" id="SSF52980">
    <property type="entry name" value="Restriction endonuclease-like"/>
    <property type="match status" value="1"/>
</dbReference>
<dbReference type="RefSeq" id="WP_071502061.1">
    <property type="nucleotide sequence ID" value="NZ_MORL01000002.1"/>
</dbReference>
<dbReference type="InterPro" id="IPR007569">
    <property type="entry name" value="DUF559"/>
</dbReference>
<dbReference type="CDD" id="cd01038">
    <property type="entry name" value="Endonuclease_DUF559"/>
    <property type="match status" value="1"/>
</dbReference>
<evidence type="ECO:0000313" key="3">
    <source>
        <dbReference type="EMBL" id="OIN60267.1"/>
    </source>
</evidence>
<organism evidence="3 4">
    <name type="scientific">Arsenicibacter rosenii</name>
    <dbReference type="NCBI Taxonomy" id="1750698"/>
    <lineage>
        <taxon>Bacteria</taxon>
        <taxon>Pseudomonadati</taxon>
        <taxon>Bacteroidota</taxon>
        <taxon>Cytophagia</taxon>
        <taxon>Cytophagales</taxon>
        <taxon>Spirosomataceae</taxon>
        <taxon>Arsenicibacter</taxon>
    </lineage>
</organism>
<comment type="caution">
    <text evidence="3">The sequence shown here is derived from an EMBL/GenBank/DDBJ whole genome shotgun (WGS) entry which is preliminary data.</text>
</comment>
<dbReference type="AlphaFoldDB" id="A0A1S2VNB5"/>
<dbReference type="Pfam" id="PF04480">
    <property type="entry name" value="DUF559"/>
    <property type="match status" value="1"/>
</dbReference>
<accession>A0A1S2VNB5</accession>
<dbReference type="PANTHER" id="PTHR38590">
    <property type="entry name" value="BLL0828 PROTEIN"/>
    <property type="match status" value="1"/>
</dbReference>
<dbReference type="Proteomes" id="UP000181790">
    <property type="component" value="Unassembled WGS sequence"/>
</dbReference>
<dbReference type="InterPro" id="IPR047216">
    <property type="entry name" value="Endonuclease_DUF559_bact"/>
</dbReference>
<sequence length="120" mass="14410">MAQLIHNRKALEEIRRTLRREATFAEQLLWQQIRNKQLGYKFRRQHSIGSFVVDFYCPEKRLVLEIDGNIHDESEIQINDQERDSVLAEMYIRVLRIKNDDIYDRMPDALLTIRKHLDSA</sequence>
<reference evidence="3 4" key="1">
    <citation type="submission" date="2016-10" db="EMBL/GenBank/DDBJ databases">
        <title>Arsenicibacter rosenii gen. nov., sp. nov., an efficient arsenic-methylating bacterium isolated from an arsenic-contaminated paddy soil.</title>
        <authorList>
            <person name="Huang K."/>
        </authorList>
    </citation>
    <scope>NUCLEOTIDE SEQUENCE [LARGE SCALE GENOMIC DNA]</scope>
    <source>
        <strain evidence="3 4">SM-1</strain>
    </source>
</reference>
<name>A0A1S2VNB5_9BACT</name>
<keyword evidence="4" id="KW-1185">Reference proteome</keyword>
<dbReference type="InterPro" id="IPR011335">
    <property type="entry name" value="Restrct_endonuc-II-like"/>
</dbReference>